<comment type="subcellular location">
    <subcellularLocation>
        <location evidence="1">Cell membrane</location>
        <topology evidence="1">Multi-pass membrane protein</topology>
    </subcellularLocation>
</comment>
<feature type="domain" description="G-protein coupled receptors family 1 profile" evidence="11">
    <location>
        <begin position="1"/>
        <end position="172"/>
    </location>
</feature>
<reference evidence="12" key="1">
    <citation type="submission" date="2021-03" db="EMBL/GenBank/DDBJ databases">
        <authorList>
            <person name="Bekaert M."/>
        </authorList>
    </citation>
    <scope>NUCLEOTIDE SEQUENCE</scope>
</reference>
<proteinExistence type="predicted"/>
<dbReference type="InterPro" id="IPR050569">
    <property type="entry name" value="TAAR"/>
</dbReference>
<keyword evidence="2" id="KW-1003">Cell membrane</keyword>
<dbReference type="PROSITE" id="PS50262">
    <property type="entry name" value="G_PROTEIN_RECEP_F1_2"/>
    <property type="match status" value="1"/>
</dbReference>
<name>A0A8S3QPS0_MYTED</name>
<feature type="transmembrane region" description="Helical" evidence="10">
    <location>
        <begin position="117"/>
        <end position="144"/>
    </location>
</feature>
<feature type="compositionally biased region" description="Low complexity" evidence="9">
    <location>
        <begin position="88"/>
        <end position="104"/>
    </location>
</feature>
<dbReference type="Proteomes" id="UP000683360">
    <property type="component" value="Unassembled WGS sequence"/>
</dbReference>
<evidence type="ECO:0000313" key="12">
    <source>
        <dbReference type="EMBL" id="CAG2197611.1"/>
    </source>
</evidence>
<dbReference type="Gene3D" id="1.20.1070.10">
    <property type="entry name" value="Rhodopsin 7-helix transmembrane proteins"/>
    <property type="match status" value="1"/>
</dbReference>
<organism evidence="12 13">
    <name type="scientific">Mytilus edulis</name>
    <name type="common">Blue mussel</name>
    <dbReference type="NCBI Taxonomy" id="6550"/>
    <lineage>
        <taxon>Eukaryota</taxon>
        <taxon>Metazoa</taxon>
        <taxon>Spiralia</taxon>
        <taxon>Lophotrochozoa</taxon>
        <taxon>Mollusca</taxon>
        <taxon>Bivalvia</taxon>
        <taxon>Autobranchia</taxon>
        <taxon>Pteriomorphia</taxon>
        <taxon>Mytilida</taxon>
        <taxon>Mytiloidea</taxon>
        <taxon>Mytilidae</taxon>
        <taxon>Mytilinae</taxon>
        <taxon>Mytilus</taxon>
    </lineage>
</organism>
<dbReference type="InterPro" id="IPR017452">
    <property type="entry name" value="GPCR_Rhodpsn_7TM"/>
</dbReference>
<evidence type="ECO:0000256" key="7">
    <source>
        <dbReference type="ARBA" id="ARBA00023170"/>
    </source>
</evidence>
<evidence type="ECO:0000256" key="9">
    <source>
        <dbReference type="SAM" id="MobiDB-lite"/>
    </source>
</evidence>
<protein>
    <recommendedName>
        <fullName evidence="11">G-protein coupled receptors family 1 profile domain-containing protein</fullName>
    </recommendedName>
</protein>
<evidence type="ECO:0000256" key="5">
    <source>
        <dbReference type="ARBA" id="ARBA00023040"/>
    </source>
</evidence>
<accession>A0A8S3QPS0</accession>
<feature type="region of interest" description="Disordered" evidence="9">
    <location>
        <begin position="87"/>
        <end position="110"/>
    </location>
</feature>
<keyword evidence="3 10" id="KW-0812">Transmembrane</keyword>
<evidence type="ECO:0000256" key="8">
    <source>
        <dbReference type="ARBA" id="ARBA00023224"/>
    </source>
</evidence>
<keyword evidence="4 10" id="KW-1133">Transmembrane helix</keyword>
<evidence type="ECO:0000259" key="11">
    <source>
        <dbReference type="PROSITE" id="PS50262"/>
    </source>
</evidence>
<evidence type="ECO:0000256" key="4">
    <source>
        <dbReference type="ARBA" id="ARBA00022989"/>
    </source>
</evidence>
<keyword evidence="7" id="KW-0675">Receptor</keyword>
<keyword evidence="5" id="KW-0297">G-protein coupled receptor</keyword>
<keyword evidence="6 10" id="KW-0472">Membrane</keyword>
<dbReference type="GO" id="GO:0005886">
    <property type="term" value="C:plasma membrane"/>
    <property type="evidence" value="ECO:0007669"/>
    <property type="project" value="UniProtKB-SubCell"/>
</dbReference>
<evidence type="ECO:0000256" key="10">
    <source>
        <dbReference type="SAM" id="Phobius"/>
    </source>
</evidence>
<evidence type="ECO:0000256" key="3">
    <source>
        <dbReference type="ARBA" id="ARBA00022692"/>
    </source>
</evidence>
<gene>
    <name evidence="12" type="ORF">MEDL_12442</name>
</gene>
<dbReference type="PANTHER" id="PTHR24249">
    <property type="entry name" value="HISTAMINE RECEPTOR-RELATED G-PROTEIN COUPLED RECEPTOR"/>
    <property type="match status" value="1"/>
</dbReference>
<sequence length="193" mass="21461">MSNRVLKQLTSGKAITLVFVVAHIYPSMAPITEYARNENTCVVLSSTVRILAFEIPALLLTILTVGFYALTIARVIRRHKKNQISIAPTSSSSQCQQGPQSQTGHGKESTKRMKRNVLTLGFIIVLGLVSILPRCCTSLIAFLNENTASTTKAMQYGNQFLFINAICDPIVYTLRIRQFRQKLQCSLCIHSVQ</sequence>
<feature type="transmembrane region" description="Helical" evidence="10">
    <location>
        <begin position="12"/>
        <end position="31"/>
    </location>
</feature>
<feature type="transmembrane region" description="Helical" evidence="10">
    <location>
        <begin position="156"/>
        <end position="174"/>
    </location>
</feature>
<evidence type="ECO:0000313" key="13">
    <source>
        <dbReference type="Proteomes" id="UP000683360"/>
    </source>
</evidence>
<dbReference type="OrthoDB" id="10435072at2759"/>
<dbReference type="AlphaFoldDB" id="A0A8S3QPS0"/>
<dbReference type="PANTHER" id="PTHR24249:SF372">
    <property type="entry name" value="G-PROTEIN COUPLED RECEPTORS FAMILY 1 PROFILE DOMAIN-CONTAINING PROTEIN"/>
    <property type="match status" value="1"/>
</dbReference>
<keyword evidence="8" id="KW-0807">Transducer</keyword>
<evidence type="ECO:0000256" key="1">
    <source>
        <dbReference type="ARBA" id="ARBA00004651"/>
    </source>
</evidence>
<dbReference type="GO" id="GO:0004930">
    <property type="term" value="F:G protein-coupled receptor activity"/>
    <property type="evidence" value="ECO:0007669"/>
    <property type="project" value="UniProtKB-KW"/>
</dbReference>
<comment type="caution">
    <text evidence="12">The sequence shown here is derived from an EMBL/GenBank/DDBJ whole genome shotgun (WGS) entry which is preliminary data.</text>
</comment>
<dbReference type="SUPFAM" id="SSF81321">
    <property type="entry name" value="Family A G protein-coupled receptor-like"/>
    <property type="match status" value="1"/>
</dbReference>
<keyword evidence="13" id="KW-1185">Reference proteome</keyword>
<evidence type="ECO:0000256" key="6">
    <source>
        <dbReference type="ARBA" id="ARBA00023136"/>
    </source>
</evidence>
<dbReference type="EMBL" id="CAJPWZ010000650">
    <property type="protein sequence ID" value="CAG2197611.1"/>
    <property type="molecule type" value="Genomic_DNA"/>
</dbReference>
<feature type="transmembrane region" description="Helical" evidence="10">
    <location>
        <begin position="51"/>
        <end position="73"/>
    </location>
</feature>
<evidence type="ECO:0000256" key="2">
    <source>
        <dbReference type="ARBA" id="ARBA00022475"/>
    </source>
</evidence>